<sequence length="271" mass="29716">PFIWKTSGMKKGKDFMLWDADLAPEGASLLLSSKPTERSRLFATFGYYIDDENSQAKDPHFWGIQAGGHQEFCEDFVFGARASVYAFRSIDFAFNDRGARGEPAGGVTSGGGNILDGLNGDIEGNPFSIVETGAYLTYGGFDAWPITVYGTYAQNLDAESSELFPAAGAEDSAWGVGVEVGDSKEFAKLGAGYWHIEANAFPSMFIDSDFLDGRTNREGYAFYGSRQVLKNTEIKLTLFVIDEIQDELPAFGASVRNAERVRLQSDIVFKF</sequence>
<feature type="non-terminal residue" evidence="1">
    <location>
        <position position="1"/>
    </location>
</feature>
<dbReference type="Pfam" id="PF16930">
    <property type="entry name" value="Porin_5"/>
    <property type="match status" value="1"/>
</dbReference>
<accession>X0TUH7</accession>
<evidence type="ECO:0000313" key="1">
    <source>
        <dbReference type="EMBL" id="GAF91817.1"/>
    </source>
</evidence>
<gene>
    <name evidence="1" type="ORF">S01H1_31623</name>
</gene>
<reference evidence="1" key="1">
    <citation type="journal article" date="2014" name="Front. Microbiol.">
        <title>High frequency of phylogenetically diverse reductive dehalogenase-homologous genes in deep subseafloor sedimentary metagenomes.</title>
        <authorList>
            <person name="Kawai M."/>
            <person name="Futagami T."/>
            <person name="Toyoda A."/>
            <person name="Takaki Y."/>
            <person name="Nishi S."/>
            <person name="Hori S."/>
            <person name="Arai W."/>
            <person name="Tsubouchi T."/>
            <person name="Morono Y."/>
            <person name="Uchiyama I."/>
            <person name="Ito T."/>
            <person name="Fujiyama A."/>
            <person name="Inagaki F."/>
            <person name="Takami H."/>
        </authorList>
    </citation>
    <scope>NUCLEOTIDE SEQUENCE</scope>
    <source>
        <strain evidence="1">Expedition CK06-06</strain>
    </source>
</reference>
<dbReference type="AlphaFoldDB" id="X0TUH7"/>
<evidence type="ECO:0008006" key="2">
    <source>
        <dbReference type="Google" id="ProtNLM"/>
    </source>
</evidence>
<organism evidence="1">
    <name type="scientific">marine sediment metagenome</name>
    <dbReference type="NCBI Taxonomy" id="412755"/>
    <lineage>
        <taxon>unclassified sequences</taxon>
        <taxon>metagenomes</taxon>
        <taxon>ecological metagenomes</taxon>
    </lineage>
</organism>
<dbReference type="EMBL" id="BARS01019519">
    <property type="protein sequence ID" value="GAF91817.1"/>
    <property type="molecule type" value="Genomic_DNA"/>
</dbReference>
<dbReference type="InterPro" id="IPR032638">
    <property type="entry name" value="Porin_5"/>
</dbReference>
<comment type="caution">
    <text evidence="1">The sequence shown here is derived from an EMBL/GenBank/DDBJ whole genome shotgun (WGS) entry which is preliminary data.</text>
</comment>
<protein>
    <recommendedName>
        <fullName evidence="2">Alginate export domain-containing protein</fullName>
    </recommendedName>
</protein>
<name>X0TUH7_9ZZZZ</name>
<proteinExistence type="predicted"/>